<evidence type="ECO:0000313" key="2">
    <source>
        <dbReference type="EMBL" id="AXK36564.1"/>
    </source>
</evidence>
<dbReference type="PROSITE" id="PS51186">
    <property type="entry name" value="GNAT"/>
    <property type="match status" value="1"/>
</dbReference>
<keyword evidence="3" id="KW-1185">Reference proteome</keyword>
<evidence type="ECO:0000259" key="1">
    <source>
        <dbReference type="PROSITE" id="PS51186"/>
    </source>
</evidence>
<dbReference type="SUPFAM" id="SSF55729">
    <property type="entry name" value="Acyl-CoA N-acyltransferases (Nat)"/>
    <property type="match status" value="1"/>
</dbReference>
<dbReference type="AlphaFoldDB" id="A0A345XY48"/>
<evidence type="ECO:0000313" key="3">
    <source>
        <dbReference type="Proteomes" id="UP000254425"/>
    </source>
</evidence>
<dbReference type="InterPro" id="IPR016181">
    <property type="entry name" value="Acyl_CoA_acyltransferase"/>
</dbReference>
<gene>
    <name evidence="2" type="ORF">DVA86_32295</name>
</gene>
<dbReference type="EMBL" id="CP031320">
    <property type="protein sequence ID" value="AXK36564.1"/>
    <property type="molecule type" value="Genomic_DNA"/>
</dbReference>
<organism evidence="2 3">
    <name type="scientific">Streptomyces armeniacus</name>
    <dbReference type="NCBI Taxonomy" id="83291"/>
    <lineage>
        <taxon>Bacteria</taxon>
        <taxon>Bacillati</taxon>
        <taxon>Actinomycetota</taxon>
        <taxon>Actinomycetes</taxon>
        <taxon>Kitasatosporales</taxon>
        <taxon>Streptomycetaceae</taxon>
        <taxon>Streptomyces</taxon>
    </lineage>
</organism>
<dbReference type="Proteomes" id="UP000254425">
    <property type="component" value="Chromosome"/>
</dbReference>
<name>A0A345XY48_9ACTN</name>
<dbReference type="GO" id="GO:0016747">
    <property type="term" value="F:acyltransferase activity, transferring groups other than amino-acyl groups"/>
    <property type="evidence" value="ECO:0007669"/>
    <property type="project" value="InterPro"/>
</dbReference>
<dbReference type="KEGG" id="sarm:DVA86_32295"/>
<protein>
    <submittedName>
        <fullName evidence="2">GNAT family N-acetyltransferase</fullName>
    </submittedName>
</protein>
<proteinExistence type="predicted"/>
<reference evidence="2 3" key="1">
    <citation type="submission" date="2018-07" db="EMBL/GenBank/DDBJ databases">
        <title>Draft genome of the type strain Streptomyces armeniacus ATCC 15676.</title>
        <authorList>
            <person name="Labana P."/>
            <person name="Gosse J.T."/>
            <person name="Boddy C.N."/>
        </authorList>
    </citation>
    <scope>NUCLEOTIDE SEQUENCE [LARGE SCALE GENOMIC DNA]</scope>
    <source>
        <strain evidence="2 3">ATCC 15676</strain>
    </source>
</reference>
<keyword evidence="2" id="KW-0808">Transferase</keyword>
<accession>A0A345XY48</accession>
<dbReference type="InterPro" id="IPR000182">
    <property type="entry name" value="GNAT_dom"/>
</dbReference>
<feature type="domain" description="N-acetyltransferase" evidence="1">
    <location>
        <begin position="37"/>
        <end position="191"/>
    </location>
</feature>
<dbReference type="Gene3D" id="3.40.630.30">
    <property type="match status" value="1"/>
</dbReference>
<dbReference type="Pfam" id="PF00583">
    <property type="entry name" value="Acetyltransf_1"/>
    <property type="match status" value="1"/>
</dbReference>
<sequence>MKETLRVSTTTVPLAARDLDRFSCPPRVWRFRSGFRVALWSAPHRLDAESRRRIQEFIVSASSAVFKDADHSAYWEAKKDYFDKLSAFALIIAPDGELAGWGGYHSKRFARRRVLYLDAAGVLPRYQRYKLSSKLVSLFYVLERVRHAGRGAYLVLRTQNPAVHAGTTKILGPEKVFPQRAEPVPEAVRQIARETCDWLGQEHLLDPDTLIVRDAYKDVLTEVYGEQPTSGNRQADAYFGQSLGPHDAVVVVIKTGLAAVAAFAVREKFKALSAGWARDTKKKKSISRTTPISRST</sequence>